<accession>A0A1L9T8V5</accession>
<dbReference type="RefSeq" id="XP_040699627.1">
    <property type="nucleotide sequence ID" value="XM_040840686.1"/>
</dbReference>
<protein>
    <submittedName>
        <fullName evidence="1">Uncharacterized protein</fullName>
    </submittedName>
</protein>
<dbReference type="AlphaFoldDB" id="A0A1L9T8V5"/>
<proteinExistence type="predicted"/>
<keyword evidence="2" id="KW-1185">Reference proteome</keyword>
<gene>
    <name evidence="1" type="ORF">ASPSYDRAFT_134617</name>
</gene>
<organism evidence="1 2">
    <name type="scientific">Aspergillus sydowii CBS 593.65</name>
    <dbReference type="NCBI Taxonomy" id="1036612"/>
    <lineage>
        <taxon>Eukaryota</taxon>
        <taxon>Fungi</taxon>
        <taxon>Dikarya</taxon>
        <taxon>Ascomycota</taxon>
        <taxon>Pezizomycotina</taxon>
        <taxon>Eurotiomycetes</taxon>
        <taxon>Eurotiomycetidae</taxon>
        <taxon>Eurotiales</taxon>
        <taxon>Aspergillaceae</taxon>
        <taxon>Aspergillus</taxon>
        <taxon>Aspergillus subgen. Nidulantes</taxon>
    </lineage>
</organism>
<dbReference type="EMBL" id="KV878591">
    <property type="protein sequence ID" value="OJJ55821.1"/>
    <property type="molecule type" value="Genomic_DNA"/>
</dbReference>
<dbReference type="Proteomes" id="UP000184356">
    <property type="component" value="Unassembled WGS sequence"/>
</dbReference>
<reference evidence="2" key="1">
    <citation type="journal article" date="2017" name="Genome Biol.">
        <title>Comparative genomics reveals high biological diversity and specific adaptations in the industrially and medically important fungal genus Aspergillus.</title>
        <authorList>
            <person name="de Vries R.P."/>
            <person name="Riley R."/>
            <person name="Wiebenga A."/>
            <person name="Aguilar-Osorio G."/>
            <person name="Amillis S."/>
            <person name="Uchima C.A."/>
            <person name="Anderluh G."/>
            <person name="Asadollahi M."/>
            <person name="Askin M."/>
            <person name="Barry K."/>
            <person name="Battaglia E."/>
            <person name="Bayram O."/>
            <person name="Benocci T."/>
            <person name="Braus-Stromeyer S.A."/>
            <person name="Caldana C."/>
            <person name="Canovas D."/>
            <person name="Cerqueira G.C."/>
            <person name="Chen F."/>
            <person name="Chen W."/>
            <person name="Choi C."/>
            <person name="Clum A."/>
            <person name="Dos Santos R.A."/>
            <person name="Damasio A.R."/>
            <person name="Diallinas G."/>
            <person name="Emri T."/>
            <person name="Fekete E."/>
            <person name="Flipphi M."/>
            <person name="Freyberg S."/>
            <person name="Gallo A."/>
            <person name="Gournas C."/>
            <person name="Habgood R."/>
            <person name="Hainaut M."/>
            <person name="Harispe M.L."/>
            <person name="Henrissat B."/>
            <person name="Hilden K.S."/>
            <person name="Hope R."/>
            <person name="Hossain A."/>
            <person name="Karabika E."/>
            <person name="Karaffa L."/>
            <person name="Karanyi Z."/>
            <person name="Krasevec N."/>
            <person name="Kuo A."/>
            <person name="Kusch H."/>
            <person name="LaButti K."/>
            <person name="Lagendijk E.L."/>
            <person name="Lapidus A."/>
            <person name="Levasseur A."/>
            <person name="Lindquist E."/>
            <person name="Lipzen A."/>
            <person name="Logrieco A.F."/>
            <person name="MacCabe A."/>
            <person name="Maekelae M.R."/>
            <person name="Malavazi I."/>
            <person name="Melin P."/>
            <person name="Meyer V."/>
            <person name="Mielnichuk N."/>
            <person name="Miskei M."/>
            <person name="Molnar A.P."/>
            <person name="Mule G."/>
            <person name="Ngan C.Y."/>
            <person name="Orejas M."/>
            <person name="Orosz E."/>
            <person name="Ouedraogo J.P."/>
            <person name="Overkamp K.M."/>
            <person name="Park H.-S."/>
            <person name="Perrone G."/>
            <person name="Piumi F."/>
            <person name="Punt P.J."/>
            <person name="Ram A.F."/>
            <person name="Ramon A."/>
            <person name="Rauscher S."/>
            <person name="Record E."/>
            <person name="Riano-Pachon D.M."/>
            <person name="Robert V."/>
            <person name="Roehrig J."/>
            <person name="Ruller R."/>
            <person name="Salamov A."/>
            <person name="Salih N.S."/>
            <person name="Samson R.A."/>
            <person name="Sandor E."/>
            <person name="Sanguinetti M."/>
            <person name="Schuetze T."/>
            <person name="Sepcic K."/>
            <person name="Shelest E."/>
            <person name="Sherlock G."/>
            <person name="Sophianopoulou V."/>
            <person name="Squina F.M."/>
            <person name="Sun H."/>
            <person name="Susca A."/>
            <person name="Todd R.B."/>
            <person name="Tsang A."/>
            <person name="Unkles S.E."/>
            <person name="van de Wiele N."/>
            <person name="van Rossen-Uffink D."/>
            <person name="Oliveira J.V."/>
            <person name="Vesth T.C."/>
            <person name="Visser J."/>
            <person name="Yu J.-H."/>
            <person name="Zhou M."/>
            <person name="Andersen M.R."/>
            <person name="Archer D.B."/>
            <person name="Baker S.E."/>
            <person name="Benoit I."/>
            <person name="Brakhage A.A."/>
            <person name="Braus G.H."/>
            <person name="Fischer R."/>
            <person name="Frisvad J.C."/>
            <person name="Goldman G.H."/>
            <person name="Houbraken J."/>
            <person name="Oakley B."/>
            <person name="Pocsi I."/>
            <person name="Scazzocchio C."/>
            <person name="Seiboth B."/>
            <person name="vanKuyk P.A."/>
            <person name="Wortman J."/>
            <person name="Dyer P.S."/>
            <person name="Grigoriev I.V."/>
        </authorList>
    </citation>
    <scope>NUCLEOTIDE SEQUENCE [LARGE SCALE GENOMIC DNA]</scope>
    <source>
        <strain evidence="2">CBS 593.65</strain>
    </source>
</reference>
<dbReference type="GeneID" id="63756759"/>
<sequence length="61" mass="6662">MQETAEMVAWIKAGDQRAVIFYGKSLLIAQDGVVVYLIFAEADPGYFDHLPFSCIPTVPGA</sequence>
<dbReference type="VEuPathDB" id="FungiDB:ASPSYDRAFT_134617"/>
<evidence type="ECO:0000313" key="2">
    <source>
        <dbReference type="Proteomes" id="UP000184356"/>
    </source>
</evidence>
<name>A0A1L9T8V5_9EURO</name>
<evidence type="ECO:0000313" key="1">
    <source>
        <dbReference type="EMBL" id="OJJ55821.1"/>
    </source>
</evidence>